<feature type="transmembrane region" description="Helical" evidence="6">
    <location>
        <begin position="95"/>
        <end position="116"/>
    </location>
</feature>
<feature type="transmembrane region" description="Helical" evidence="6">
    <location>
        <begin position="192"/>
        <end position="213"/>
    </location>
</feature>
<dbReference type="RefSeq" id="WP_088561268.1">
    <property type="nucleotide sequence ID" value="NZ_FYEH01000005.1"/>
</dbReference>
<keyword evidence="8" id="KW-1185">Reference proteome</keyword>
<keyword evidence="4 6" id="KW-1133">Transmembrane helix</keyword>
<gene>
    <name evidence="7" type="ORF">SAMN07250955_105277</name>
</gene>
<dbReference type="Pfam" id="PF03649">
    <property type="entry name" value="UPF0014"/>
    <property type="match status" value="1"/>
</dbReference>
<evidence type="ECO:0000313" key="8">
    <source>
        <dbReference type="Proteomes" id="UP000197065"/>
    </source>
</evidence>
<evidence type="ECO:0000256" key="1">
    <source>
        <dbReference type="ARBA" id="ARBA00004141"/>
    </source>
</evidence>
<dbReference type="Proteomes" id="UP000197065">
    <property type="component" value="Unassembled WGS sequence"/>
</dbReference>
<keyword evidence="3 6" id="KW-0812">Transmembrane</keyword>
<evidence type="ECO:0000313" key="7">
    <source>
        <dbReference type="EMBL" id="SNB67201.1"/>
    </source>
</evidence>
<comment type="similarity">
    <text evidence="2">Belongs to the UPF0014 family.</text>
</comment>
<proteinExistence type="inferred from homology"/>
<evidence type="ECO:0000256" key="6">
    <source>
        <dbReference type="SAM" id="Phobius"/>
    </source>
</evidence>
<reference evidence="7 8" key="1">
    <citation type="submission" date="2017-06" db="EMBL/GenBank/DDBJ databases">
        <authorList>
            <person name="Kim H.J."/>
            <person name="Triplett B.A."/>
        </authorList>
    </citation>
    <scope>NUCLEOTIDE SEQUENCE [LARGE SCALE GENOMIC DNA]</scope>
    <source>
        <strain evidence="7 8">B29T1</strain>
    </source>
</reference>
<name>A0A212R5K2_9PROT</name>
<feature type="transmembrane region" description="Helical" evidence="6">
    <location>
        <begin position="12"/>
        <end position="32"/>
    </location>
</feature>
<dbReference type="EMBL" id="FYEH01000005">
    <property type="protein sequence ID" value="SNB67201.1"/>
    <property type="molecule type" value="Genomic_DNA"/>
</dbReference>
<evidence type="ECO:0000256" key="5">
    <source>
        <dbReference type="ARBA" id="ARBA00023136"/>
    </source>
</evidence>
<evidence type="ECO:0000256" key="2">
    <source>
        <dbReference type="ARBA" id="ARBA00005268"/>
    </source>
</evidence>
<organism evidence="7 8">
    <name type="scientific">Arboricoccus pini</name>
    <dbReference type="NCBI Taxonomy" id="1963835"/>
    <lineage>
        <taxon>Bacteria</taxon>
        <taxon>Pseudomonadati</taxon>
        <taxon>Pseudomonadota</taxon>
        <taxon>Alphaproteobacteria</taxon>
        <taxon>Geminicoccales</taxon>
        <taxon>Geminicoccaceae</taxon>
        <taxon>Arboricoccus</taxon>
    </lineage>
</organism>
<dbReference type="PANTHER" id="PTHR30028:SF0">
    <property type="entry name" value="PROTEIN ALUMINUM SENSITIVE 3"/>
    <property type="match status" value="1"/>
</dbReference>
<feature type="transmembrane region" description="Helical" evidence="6">
    <location>
        <begin position="44"/>
        <end position="75"/>
    </location>
</feature>
<keyword evidence="5 6" id="KW-0472">Membrane</keyword>
<dbReference type="AlphaFoldDB" id="A0A212R5K2"/>
<sequence length="266" mass="28194">MTPISLTPFDLAAASLLIVVDGLLSVVLGLGLHKQIVVAASRMVIQLLLVGYILKSVFALASPALTLAVLVVMALSAAREVAVRPERRLSRGGNLLIGTISVFVATSLTSMLALLTAIRPEPILDARYVIPLTGIIMGSVLNAASLSMDSLLDAAVQRAAAIEAQLCLGIRFKTAMGPLLRQALRRGMVPIINQMAAAGLVTLPGTMTGQILAGLDPVEAVKYQILLMFLLGGSSGIAALVTTLLTMRWLTDDRERLRLDRLKSHK</sequence>
<accession>A0A212R5K2</accession>
<evidence type="ECO:0000256" key="3">
    <source>
        <dbReference type="ARBA" id="ARBA00022692"/>
    </source>
</evidence>
<dbReference type="GO" id="GO:0005886">
    <property type="term" value="C:plasma membrane"/>
    <property type="evidence" value="ECO:0007669"/>
    <property type="project" value="TreeGrafter"/>
</dbReference>
<dbReference type="OrthoDB" id="9791807at2"/>
<evidence type="ECO:0000256" key="4">
    <source>
        <dbReference type="ARBA" id="ARBA00022989"/>
    </source>
</evidence>
<protein>
    <submittedName>
        <fullName evidence="7">Putative ABC transport system permease protein</fullName>
    </submittedName>
</protein>
<dbReference type="PANTHER" id="PTHR30028">
    <property type="entry name" value="UPF0014 INNER MEMBRANE PROTEIN YBBM-RELATED"/>
    <property type="match status" value="1"/>
</dbReference>
<feature type="transmembrane region" description="Helical" evidence="6">
    <location>
        <begin position="225"/>
        <end position="251"/>
    </location>
</feature>
<dbReference type="InterPro" id="IPR005226">
    <property type="entry name" value="UPF0014_fam"/>
</dbReference>
<comment type="subcellular location">
    <subcellularLocation>
        <location evidence="1">Membrane</location>
        <topology evidence="1">Multi-pass membrane protein</topology>
    </subcellularLocation>
</comment>